<evidence type="ECO:0000259" key="22">
    <source>
        <dbReference type="Pfam" id="PF02896"/>
    </source>
</evidence>
<dbReference type="PIRSF" id="PIRSF000732">
    <property type="entry name" value="PTS_enzyme_I"/>
    <property type="match status" value="1"/>
</dbReference>
<evidence type="ECO:0000256" key="10">
    <source>
        <dbReference type="ARBA" id="ARBA00022679"/>
    </source>
</evidence>
<evidence type="ECO:0000256" key="13">
    <source>
        <dbReference type="ARBA" id="ARBA00022777"/>
    </source>
</evidence>
<protein>
    <recommendedName>
        <fullName evidence="6 16">Phosphoenolpyruvate-protein phosphotransferase</fullName>
        <ecNumber evidence="5 16">2.7.3.9</ecNumber>
    </recommendedName>
    <alternativeName>
        <fullName evidence="15 16">Phosphotransferase system, enzyme I</fullName>
    </alternativeName>
</protein>
<dbReference type="InterPro" id="IPR008731">
    <property type="entry name" value="PTS_EIN"/>
</dbReference>
<evidence type="ECO:0000256" key="3">
    <source>
        <dbReference type="ARBA" id="ARBA00004496"/>
    </source>
</evidence>
<dbReference type="GO" id="GO:0008965">
    <property type="term" value="F:phosphoenolpyruvate-protein phosphotransferase activity"/>
    <property type="evidence" value="ECO:0007669"/>
    <property type="project" value="UniProtKB-EC"/>
</dbReference>
<comment type="cofactor">
    <cofactor evidence="2 16 19">
        <name>Mg(2+)</name>
        <dbReference type="ChEBI" id="CHEBI:18420"/>
    </cofactor>
</comment>
<dbReference type="SUPFAM" id="SSF47831">
    <property type="entry name" value="Enzyme I of the PEP:sugar phosphotransferase system HPr-binding (sub)domain"/>
    <property type="match status" value="1"/>
</dbReference>
<feature type="domain" description="PEP-utilising enzyme C-terminal" evidence="22">
    <location>
        <begin position="289"/>
        <end position="577"/>
    </location>
</feature>
<dbReference type="PRINTS" id="PR01736">
    <property type="entry name" value="PHPHTRNFRASE"/>
</dbReference>
<comment type="similarity">
    <text evidence="4 16">Belongs to the PEP-utilizing enzyme family.</text>
</comment>
<dbReference type="Gene3D" id="3.50.30.10">
    <property type="entry name" value="Phosphohistidine domain"/>
    <property type="match status" value="1"/>
</dbReference>
<gene>
    <name evidence="24" type="primary">ptsP</name>
    <name evidence="24" type="ORF">F4X14_07690</name>
</gene>
<dbReference type="InterPro" id="IPR040442">
    <property type="entry name" value="Pyrv_kinase-like_dom_sf"/>
</dbReference>
<evidence type="ECO:0000256" key="9">
    <source>
        <dbReference type="ARBA" id="ARBA00022597"/>
    </source>
</evidence>
<dbReference type="InterPro" id="IPR000121">
    <property type="entry name" value="PEP_util_C"/>
</dbReference>
<evidence type="ECO:0000256" key="14">
    <source>
        <dbReference type="ARBA" id="ARBA00022842"/>
    </source>
</evidence>
<dbReference type="GO" id="GO:0009401">
    <property type="term" value="P:phosphoenolpyruvate-dependent sugar phosphotransferase system"/>
    <property type="evidence" value="ECO:0007669"/>
    <property type="project" value="UniProtKB-KW"/>
</dbReference>
<evidence type="ECO:0000256" key="4">
    <source>
        <dbReference type="ARBA" id="ARBA00007837"/>
    </source>
</evidence>
<dbReference type="PANTHER" id="PTHR46244:SF6">
    <property type="entry name" value="PHOSPHOENOLPYRUVATE-PROTEIN PHOSPHOTRANSFERASE"/>
    <property type="match status" value="1"/>
</dbReference>
<reference evidence="24" key="1">
    <citation type="submission" date="2019-09" db="EMBL/GenBank/DDBJ databases">
        <title>Characterisation of the sponge microbiome using genome-centric metagenomics.</title>
        <authorList>
            <person name="Engelberts J.P."/>
            <person name="Robbins S.J."/>
            <person name="De Goeij J.M."/>
            <person name="Aranda M."/>
            <person name="Bell S.C."/>
            <person name="Webster N.S."/>
        </authorList>
    </citation>
    <scope>NUCLEOTIDE SEQUENCE</scope>
    <source>
        <strain evidence="24">SB0661_bin_32</strain>
    </source>
</reference>
<accession>A0A6B1D5I4</accession>
<dbReference type="GO" id="GO:0046872">
    <property type="term" value="F:metal ion binding"/>
    <property type="evidence" value="ECO:0007669"/>
    <property type="project" value="UniProtKB-KW"/>
</dbReference>
<feature type="active site" description="Proton donor" evidence="17">
    <location>
        <position position="538"/>
    </location>
</feature>
<dbReference type="GO" id="GO:0016301">
    <property type="term" value="F:kinase activity"/>
    <property type="evidence" value="ECO:0007669"/>
    <property type="project" value="UniProtKB-KW"/>
</dbReference>
<dbReference type="InterPro" id="IPR023151">
    <property type="entry name" value="PEP_util_CS"/>
</dbReference>
<dbReference type="Gene3D" id="3.20.20.60">
    <property type="entry name" value="Phosphoenolpyruvate-binding domains"/>
    <property type="match status" value="1"/>
</dbReference>
<evidence type="ECO:0000313" key="24">
    <source>
        <dbReference type="EMBL" id="MYC94838.1"/>
    </source>
</evidence>
<dbReference type="InterPro" id="IPR015813">
    <property type="entry name" value="Pyrv/PenolPyrv_kinase-like_dom"/>
</dbReference>
<feature type="binding site" evidence="19">
    <location>
        <position position="491"/>
    </location>
    <ligand>
        <name>Mg(2+)</name>
        <dbReference type="ChEBI" id="CHEBI:18420"/>
    </ligand>
</feature>
<dbReference type="Pfam" id="PF05524">
    <property type="entry name" value="PEP-utilisers_N"/>
    <property type="match status" value="1"/>
</dbReference>
<dbReference type="Pfam" id="PF02896">
    <property type="entry name" value="PEP-utilizers_C"/>
    <property type="match status" value="1"/>
</dbReference>
<comment type="caution">
    <text evidence="24">The sequence shown here is derived from an EMBL/GenBank/DDBJ whole genome shotgun (WGS) entry which is preliminary data.</text>
</comment>
<comment type="function">
    <text evidence="16">General (non sugar-specific) component of the phosphoenolpyruvate-dependent sugar phosphotransferase system (sugar PTS). This major carbohydrate active-transport system catalyzes the phosphorylation of incoming sugar substrates concomitantly with their translocation across the cell membrane. Enzyme I transfers the phosphoryl group from phosphoenolpyruvate (PEP) to the phosphoryl carrier protein (HPr).</text>
</comment>
<evidence type="ECO:0000256" key="8">
    <source>
        <dbReference type="ARBA" id="ARBA00022490"/>
    </source>
</evidence>
<feature type="binding site" evidence="18">
    <location>
        <position position="330"/>
    </location>
    <ligand>
        <name>phosphoenolpyruvate</name>
        <dbReference type="ChEBI" id="CHEBI:58702"/>
    </ligand>
</feature>
<evidence type="ECO:0000256" key="20">
    <source>
        <dbReference type="SAM" id="MobiDB-lite"/>
    </source>
</evidence>
<feature type="active site" description="Tele-phosphohistidine intermediate" evidence="17">
    <location>
        <position position="223"/>
    </location>
</feature>
<evidence type="ECO:0000256" key="1">
    <source>
        <dbReference type="ARBA" id="ARBA00000683"/>
    </source>
</evidence>
<feature type="region of interest" description="Disordered" evidence="20">
    <location>
        <begin position="1"/>
        <end position="34"/>
    </location>
</feature>
<dbReference type="InterPro" id="IPR036637">
    <property type="entry name" value="Phosphohistidine_dom_sf"/>
</dbReference>
<evidence type="ECO:0000256" key="17">
    <source>
        <dbReference type="PIRSR" id="PIRSR000732-1"/>
    </source>
</evidence>
<dbReference type="SUPFAM" id="SSF51621">
    <property type="entry name" value="Phosphoenolpyruvate/pyruvate domain"/>
    <property type="match status" value="1"/>
</dbReference>
<feature type="binding site" evidence="18">
    <location>
        <begin position="490"/>
        <end position="491"/>
    </location>
    <ligand>
        <name>phosphoenolpyruvate</name>
        <dbReference type="ChEBI" id="CHEBI:58702"/>
    </ligand>
</feature>
<keyword evidence="10 16" id="KW-0808">Transferase</keyword>
<evidence type="ECO:0000256" key="19">
    <source>
        <dbReference type="PIRSR" id="PIRSR000732-3"/>
    </source>
</evidence>
<dbReference type="Gene3D" id="1.10.274.10">
    <property type="entry name" value="PtsI, HPr-binding domain"/>
    <property type="match status" value="1"/>
</dbReference>
<feature type="domain" description="Phosphotransferase system enzyme I N-terminal" evidence="23">
    <location>
        <begin position="39"/>
        <end position="159"/>
    </location>
</feature>
<comment type="catalytic activity">
    <reaction evidence="1 16">
        <text>L-histidyl-[protein] + phosphoenolpyruvate = N(pros)-phospho-L-histidyl-[protein] + pyruvate</text>
        <dbReference type="Rhea" id="RHEA:23880"/>
        <dbReference type="Rhea" id="RHEA-COMP:9745"/>
        <dbReference type="Rhea" id="RHEA-COMP:9746"/>
        <dbReference type="ChEBI" id="CHEBI:15361"/>
        <dbReference type="ChEBI" id="CHEBI:29979"/>
        <dbReference type="ChEBI" id="CHEBI:58702"/>
        <dbReference type="ChEBI" id="CHEBI:64837"/>
        <dbReference type="EC" id="2.7.3.9"/>
    </reaction>
</comment>
<dbReference type="InterPro" id="IPR024692">
    <property type="entry name" value="PTS_EI"/>
</dbReference>
<dbReference type="AlphaFoldDB" id="A0A6B1D5I4"/>
<evidence type="ECO:0000256" key="2">
    <source>
        <dbReference type="ARBA" id="ARBA00001946"/>
    </source>
</evidence>
<evidence type="ECO:0000259" key="21">
    <source>
        <dbReference type="Pfam" id="PF00391"/>
    </source>
</evidence>
<feature type="binding site" evidence="18">
    <location>
        <position position="501"/>
    </location>
    <ligand>
        <name>phosphoenolpyruvate</name>
        <dbReference type="ChEBI" id="CHEBI:58702"/>
    </ligand>
</feature>
<evidence type="ECO:0000256" key="6">
    <source>
        <dbReference type="ARBA" id="ARBA00016544"/>
    </source>
</evidence>
<keyword evidence="12 16" id="KW-0479">Metal-binding</keyword>
<keyword evidence="11 16" id="KW-0598">Phosphotransferase system</keyword>
<dbReference type="GO" id="GO:0005737">
    <property type="term" value="C:cytoplasm"/>
    <property type="evidence" value="ECO:0007669"/>
    <property type="project" value="UniProtKB-SubCell"/>
</dbReference>
<dbReference type="Pfam" id="PF00391">
    <property type="entry name" value="PEP-utilizers"/>
    <property type="match status" value="1"/>
</dbReference>
<feature type="binding site" evidence="19">
    <location>
        <position position="467"/>
    </location>
    <ligand>
        <name>Mg(2+)</name>
        <dbReference type="ChEBI" id="CHEBI:18420"/>
    </ligand>
</feature>
<comment type="subcellular location">
    <subcellularLocation>
        <location evidence="3 16">Cytoplasm</location>
    </subcellularLocation>
</comment>
<dbReference type="EC" id="2.7.3.9" evidence="5 16"/>
<evidence type="ECO:0000256" key="7">
    <source>
        <dbReference type="ARBA" id="ARBA00022448"/>
    </source>
</evidence>
<dbReference type="SUPFAM" id="SSF52009">
    <property type="entry name" value="Phosphohistidine domain"/>
    <property type="match status" value="1"/>
</dbReference>
<keyword evidence="14 16" id="KW-0460">Magnesium</keyword>
<dbReference type="PROSITE" id="PS00742">
    <property type="entry name" value="PEP_ENZYMES_2"/>
    <property type="match status" value="1"/>
</dbReference>
<feature type="binding site" evidence="18">
    <location>
        <position position="366"/>
    </location>
    <ligand>
        <name>phosphoenolpyruvate</name>
        <dbReference type="ChEBI" id="CHEBI:58702"/>
    </ligand>
</feature>
<evidence type="ECO:0000256" key="16">
    <source>
        <dbReference type="PIRNR" id="PIRNR000732"/>
    </source>
</evidence>
<dbReference type="InterPro" id="IPR036618">
    <property type="entry name" value="PtsI_HPr-bd_sf"/>
</dbReference>
<proteinExistence type="inferred from homology"/>
<dbReference type="EMBL" id="VXMH01000034">
    <property type="protein sequence ID" value="MYC94838.1"/>
    <property type="molecule type" value="Genomic_DNA"/>
</dbReference>
<keyword evidence="8 16" id="KW-0963">Cytoplasm</keyword>
<dbReference type="InterPro" id="IPR006318">
    <property type="entry name" value="PTS_EI-like"/>
</dbReference>
<evidence type="ECO:0000259" key="23">
    <source>
        <dbReference type="Pfam" id="PF05524"/>
    </source>
</evidence>
<dbReference type="PANTHER" id="PTHR46244">
    <property type="entry name" value="PHOSPHOENOLPYRUVATE-PROTEIN PHOSPHOTRANSFERASE"/>
    <property type="match status" value="1"/>
</dbReference>
<dbReference type="InterPro" id="IPR050499">
    <property type="entry name" value="PEP-utilizing_PTS_enzyme"/>
</dbReference>
<keyword evidence="9 16" id="KW-0762">Sugar transport</keyword>
<evidence type="ECO:0000256" key="12">
    <source>
        <dbReference type="ARBA" id="ARBA00022723"/>
    </source>
</evidence>
<keyword evidence="7 16" id="KW-0813">Transport</keyword>
<sequence>MPCTWPHPALTPTRPLRRSAPSSNRQRVKASKPVQQLFHGLSAAPGVGIGNIYKYAPVAPDDTGGTSAPPAGDPEEEWERFLAARLLVDEELARLAQIGQTATAEIFLVHREILHDSTLTDAVRAAIDAGSDATRATRQATGELVRLFQGLSDQYFASRATDIRDVGQRLVFRLGGITPARQLNPLPDDTILLAEDLTAFDTTHLDQAHVVGIALAASTPTAHTAILARSLGIPLVCSAGAEILQLHTGMFGVVDGIRGRLLVDPDEETLEQYELTRSRLRRFQAEALSQSHEPALTPDGERIPVRVNVNSREDLLHIHPNGAEGIGLLRTENLFQHRTSPPTVSEQLAAYQDVHSYTNNHSLTVRLLDIGGDKPVPYLQPPAEANPFLGVRGIRLLLRHPQMLIDQAQALIELAQNVSPVDRIRILIPMISKVNEVRQTLELLEEIPGYRHCRRKLGTLEVGVLIEVPSAALLAHHFAPQVDFLSIGTNDLAQYTLAADRVNSAVATLATPLDPSVLRLIALTCEAGRAAGIPVAICGEVAGDPSVQPLLLGLGLNEISVAGPAVPLVKSAIRRVDMDAARELAATALKCSRAQEIHQLLHDIG</sequence>
<name>A0A6B1D5I4_9CHLR</name>
<evidence type="ECO:0000256" key="15">
    <source>
        <dbReference type="ARBA" id="ARBA00033235"/>
    </source>
</evidence>
<evidence type="ECO:0000256" key="11">
    <source>
        <dbReference type="ARBA" id="ARBA00022683"/>
    </source>
</evidence>
<organism evidence="24">
    <name type="scientific">Caldilineaceae bacterium SB0661_bin_32</name>
    <dbReference type="NCBI Taxonomy" id="2605255"/>
    <lineage>
        <taxon>Bacteria</taxon>
        <taxon>Bacillati</taxon>
        <taxon>Chloroflexota</taxon>
        <taxon>Caldilineae</taxon>
        <taxon>Caldilineales</taxon>
        <taxon>Caldilineaceae</taxon>
    </lineage>
</organism>
<dbReference type="InterPro" id="IPR008279">
    <property type="entry name" value="PEP-util_enz_mobile_dom"/>
</dbReference>
<evidence type="ECO:0000256" key="5">
    <source>
        <dbReference type="ARBA" id="ARBA00012232"/>
    </source>
</evidence>
<keyword evidence="24" id="KW-0670">Pyruvate</keyword>
<evidence type="ECO:0000256" key="18">
    <source>
        <dbReference type="PIRSR" id="PIRSR000732-2"/>
    </source>
</evidence>
<keyword evidence="13 16" id="KW-0418">Kinase</keyword>
<feature type="domain" description="PEP-utilising enzyme mobile" evidence="21">
    <location>
        <begin position="187"/>
        <end position="259"/>
    </location>
</feature>
<dbReference type="NCBIfam" id="TIGR01417">
    <property type="entry name" value="PTS_I_fam"/>
    <property type="match status" value="1"/>
</dbReference>